<evidence type="ECO:0000256" key="1">
    <source>
        <dbReference type="ARBA" id="ARBA00010944"/>
    </source>
</evidence>
<accession>A0A561U0B8</accession>
<gene>
    <name evidence="4" type="ORF">FHU35_1688</name>
</gene>
<dbReference type="UniPathway" id="UPA00124"/>
<organism evidence="4 5">
    <name type="scientific">Saccharopolyspora dendranthemae</name>
    <dbReference type="NCBI Taxonomy" id="1181886"/>
    <lineage>
        <taxon>Bacteria</taxon>
        <taxon>Bacillati</taxon>
        <taxon>Actinomycetota</taxon>
        <taxon>Actinomycetes</taxon>
        <taxon>Pseudonocardiales</taxon>
        <taxon>Pseudonocardiaceae</taxon>
        <taxon>Saccharopolyspora</taxon>
    </lineage>
</organism>
<reference evidence="4 5" key="1">
    <citation type="submission" date="2019-06" db="EMBL/GenBank/DDBJ databases">
        <title>Sequencing the genomes of 1000 actinobacteria strains.</title>
        <authorList>
            <person name="Klenk H.-P."/>
        </authorList>
    </citation>
    <scope>NUCLEOTIDE SEQUENCE [LARGE SCALE GENOMIC DNA]</scope>
    <source>
        <strain evidence="4 5">DSM 46699</strain>
    </source>
</reference>
<evidence type="ECO:0000313" key="4">
    <source>
        <dbReference type="EMBL" id="TWF92806.1"/>
    </source>
</evidence>
<dbReference type="NCBIfam" id="TIGR01214">
    <property type="entry name" value="rmlD"/>
    <property type="match status" value="1"/>
</dbReference>
<dbReference type="CDD" id="cd05254">
    <property type="entry name" value="dTDP_HR_like_SDR_e"/>
    <property type="match status" value="1"/>
</dbReference>
<proteinExistence type="inferred from homology"/>
<name>A0A561U0B8_9PSEU</name>
<dbReference type="GO" id="GO:0019305">
    <property type="term" value="P:dTDP-rhamnose biosynthetic process"/>
    <property type="evidence" value="ECO:0007669"/>
    <property type="project" value="UniProtKB-UniPathway"/>
</dbReference>
<dbReference type="Pfam" id="PF04321">
    <property type="entry name" value="RmlD_sub_bind"/>
    <property type="match status" value="1"/>
</dbReference>
<dbReference type="PANTHER" id="PTHR10491">
    <property type="entry name" value="DTDP-4-DEHYDRORHAMNOSE REDUCTASE"/>
    <property type="match status" value="1"/>
</dbReference>
<sequence length="305" mass="32446">MTGLAVLVPGGQGQVGSELSAILRSRETLVHAPGSAELDLTDPEAVRDAVDAFAEVAGDAELRPVVINTAAYTAVDAAESDPERAREINVAGPASLAEACRDSDLPLLHVSTDYVFPGDADRPYEPTDETGPRTVYGRTKLEGERVVLESGARAWIVRTAWVYGAHGGNFVKTMARLAAQRDALSVVDDQIGSPTWAADLARGLLELAELVATGTGPQQQVLHCTNSGSTSWFDFARAIFTALDLDPNRVNPCSSAEYPTRTPRPAYSVLSGNAWQHAGLTPLQSWQDALEAALVADGEAFRHRG</sequence>
<comment type="caution">
    <text evidence="4">The sequence shown here is derived from an EMBL/GenBank/DDBJ whole genome shotgun (WGS) entry which is preliminary data.</text>
</comment>
<evidence type="ECO:0000259" key="3">
    <source>
        <dbReference type="Pfam" id="PF04321"/>
    </source>
</evidence>
<keyword evidence="2" id="KW-0521">NADP</keyword>
<dbReference type="OrthoDB" id="9803892at2"/>
<comment type="function">
    <text evidence="2">Catalyzes the reduction of dTDP-6-deoxy-L-lyxo-4-hexulose to yield dTDP-L-rhamnose.</text>
</comment>
<feature type="domain" description="RmlD-like substrate binding" evidence="3">
    <location>
        <begin position="6"/>
        <end position="294"/>
    </location>
</feature>
<dbReference type="InterPro" id="IPR036291">
    <property type="entry name" value="NAD(P)-bd_dom_sf"/>
</dbReference>
<dbReference type="Gene3D" id="3.40.50.720">
    <property type="entry name" value="NAD(P)-binding Rossmann-like Domain"/>
    <property type="match status" value="1"/>
</dbReference>
<keyword evidence="2" id="KW-0560">Oxidoreductase</keyword>
<dbReference type="PANTHER" id="PTHR10491:SF4">
    <property type="entry name" value="METHIONINE ADENOSYLTRANSFERASE 2 SUBUNIT BETA"/>
    <property type="match status" value="1"/>
</dbReference>
<dbReference type="AlphaFoldDB" id="A0A561U0B8"/>
<dbReference type="SUPFAM" id="SSF51735">
    <property type="entry name" value="NAD(P)-binding Rossmann-fold domains"/>
    <property type="match status" value="1"/>
</dbReference>
<evidence type="ECO:0000256" key="2">
    <source>
        <dbReference type="RuleBase" id="RU364082"/>
    </source>
</evidence>
<protein>
    <recommendedName>
        <fullName evidence="2">dTDP-4-dehydrorhamnose reductase</fullName>
        <ecNumber evidence="2">1.1.1.133</ecNumber>
    </recommendedName>
</protein>
<dbReference type="EC" id="1.1.1.133" evidence="2"/>
<dbReference type="InterPro" id="IPR005913">
    <property type="entry name" value="dTDP_dehydrorham_reduct"/>
</dbReference>
<comment type="pathway">
    <text evidence="2">Carbohydrate biosynthesis; dTDP-L-rhamnose biosynthesis.</text>
</comment>
<evidence type="ECO:0000313" key="5">
    <source>
        <dbReference type="Proteomes" id="UP000316184"/>
    </source>
</evidence>
<dbReference type="EMBL" id="VIWX01000006">
    <property type="protein sequence ID" value="TWF92806.1"/>
    <property type="molecule type" value="Genomic_DNA"/>
</dbReference>
<keyword evidence="5" id="KW-1185">Reference proteome</keyword>
<dbReference type="GO" id="GO:0008831">
    <property type="term" value="F:dTDP-4-dehydrorhamnose reductase activity"/>
    <property type="evidence" value="ECO:0007669"/>
    <property type="project" value="UniProtKB-EC"/>
</dbReference>
<dbReference type="Proteomes" id="UP000316184">
    <property type="component" value="Unassembled WGS sequence"/>
</dbReference>
<comment type="similarity">
    <text evidence="1 2">Belongs to the dTDP-4-dehydrorhamnose reductase family.</text>
</comment>
<dbReference type="InterPro" id="IPR029903">
    <property type="entry name" value="RmlD-like-bd"/>
</dbReference>
<dbReference type="RefSeq" id="WP_145744019.1">
    <property type="nucleotide sequence ID" value="NZ_VIWX01000006.1"/>
</dbReference>
<dbReference type="Gene3D" id="3.90.25.10">
    <property type="entry name" value="UDP-galactose 4-epimerase, domain 1"/>
    <property type="match status" value="1"/>
</dbReference>